<sequence>MIPWQPLTQAEQLQDIVRESHEKPVLIFKHSTTCSISAAAKGKMERQWADAGLTDTKLYYLDLLRFRPISAEIAQKFGVRHESPQLLLIKDGECHYNASHMGIRLSDVKSVVG</sequence>
<dbReference type="RefSeq" id="WP_245120680.1">
    <property type="nucleotide sequence ID" value="NZ_CP095061.1"/>
</dbReference>
<dbReference type="Gene3D" id="3.40.30.10">
    <property type="entry name" value="Glutaredoxin"/>
    <property type="match status" value="1"/>
</dbReference>
<proteinExistence type="predicted"/>
<dbReference type="Proteomes" id="UP000830401">
    <property type="component" value="Chromosome"/>
</dbReference>
<organism evidence="1 2">
    <name type="scientific">Hymenobacter volaticus</name>
    <dbReference type="NCBI Taxonomy" id="2932254"/>
    <lineage>
        <taxon>Bacteria</taxon>
        <taxon>Pseudomonadati</taxon>
        <taxon>Bacteroidota</taxon>
        <taxon>Cytophagia</taxon>
        <taxon>Cytophagales</taxon>
        <taxon>Hymenobacteraceae</taxon>
        <taxon>Hymenobacter</taxon>
    </lineage>
</organism>
<reference evidence="1" key="1">
    <citation type="submission" date="2022-04" db="EMBL/GenBank/DDBJ databases">
        <title>Hymenobacter sp. isolated from the air.</title>
        <authorList>
            <person name="Won M."/>
            <person name="Lee C.-M."/>
            <person name="Woen H.-Y."/>
            <person name="Kwon S.-W."/>
        </authorList>
    </citation>
    <scope>NUCLEOTIDE SEQUENCE</scope>
    <source>
        <strain evidence="1">5420S-77</strain>
    </source>
</reference>
<dbReference type="Pfam" id="PF11009">
    <property type="entry name" value="BrxC"/>
    <property type="match status" value="1"/>
</dbReference>
<accession>A0ABY4G6I4</accession>
<dbReference type="InterPro" id="IPR036249">
    <property type="entry name" value="Thioredoxin-like_sf"/>
</dbReference>
<evidence type="ECO:0000313" key="1">
    <source>
        <dbReference type="EMBL" id="UOQ66510.1"/>
    </source>
</evidence>
<dbReference type="NCBIfam" id="TIGR04019">
    <property type="entry name" value="B_thiol_YtxJ"/>
    <property type="match status" value="1"/>
</dbReference>
<name>A0ABY4G6I4_9BACT</name>
<dbReference type="InterPro" id="IPR022551">
    <property type="entry name" value="BrxC"/>
</dbReference>
<protein>
    <submittedName>
        <fullName evidence="1">Bacillithiol system redox-active protein YtxJ</fullName>
    </submittedName>
</protein>
<dbReference type="EMBL" id="CP095061">
    <property type="protein sequence ID" value="UOQ66510.1"/>
    <property type="molecule type" value="Genomic_DNA"/>
</dbReference>
<dbReference type="SUPFAM" id="SSF52833">
    <property type="entry name" value="Thioredoxin-like"/>
    <property type="match status" value="1"/>
</dbReference>
<evidence type="ECO:0000313" key="2">
    <source>
        <dbReference type="Proteomes" id="UP000830401"/>
    </source>
</evidence>
<keyword evidence="2" id="KW-1185">Reference proteome</keyword>
<gene>
    <name evidence="1" type="primary">ytxJ</name>
    <name evidence="1" type="ORF">MUN86_00820</name>
</gene>